<dbReference type="AlphaFoldDB" id="A0A222FFB8"/>
<evidence type="ECO:0000313" key="3">
    <source>
        <dbReference type="Proteomes" id="UP000202440"/>
    </source>
</evidence>
<keyword evidence="1" id="KW-1133">Transmembrane helix</keyword>
<protein>
    <submittedName>
        <fullName evidence="2">Uncharacterized protein</fullName>
    </submittedName>
</protein>
<feature type="transmembrane region" description="Helical" evidence="1">
    <location>
        <begin position="100"/>
        <end position="119"/>
    </location>
</feature>
<feature type="transmembrane region" description="Helical" evidence="1">
    <location>
        <begin position="125"/>
        <end position="144"/>
    </location>
</feature>
<gene>
    <name evidence="2" type="ORF">CHH28_01585</name>
</gene>
<reference evidence="2 3" key="1">
    <citation type="submission" date="2017-07" db="EMBL/GenBank/DDBJ databases">
        <title>Annotated genome sequence of Bacterioplanes sanyensis isolated from Red Sea.</title>
        <authorList>
            <person name="Rehman Z.U."/>
        </authorList>
    </citation>
    <scope>NUCLEOTIDE SEQUENCE [LARGE SCALE GENOMIC DNA]</scope>
    <source>
        <strain evidence="2 3">NV9</strain>
    </source>
</reference>
<proteinExistence type="predicted"/>
<feature type="transmembrane region" description="Helical" evidence="1">
    <location>
        <begin position="177"/>
        <end position="193"/>
    </location>
</feature>
<keyword evidence="1" id="KW-0472">Membrane</keyword>
<dbReference type="RefSeq" id="WP_094058667.1">
    <property type="nucleotide sequence ID" value="NZ_CP022530.1"/>
</dbReference>
<accession>A0A222FFB8</accession>
<organism evidence="2 3">
    <name type="scientific">Bacterioplanes sanyensis</name>
    <dbReference type="NCBI Taxonomy" id="1249553"/>
    <lineage>
        <taxon>Bacteria</taxon>
        <taxon>Pseudomonadati</taxon>
        <taxon>Pseudomonadota</taxon>
        <taxon>Gammaproteobacteria</taxon>
        <taxon>Oceanospirillales</taxon>
        <taxon>Oceanospirillaceae</taxon>
        <taxon>Bacterioplanes</taxon>
    </lineage>
</organism>
<dbReference type="OrthoDB" id="9180406at2"/>
<feature type="transmembrane region" description="Helical" evidence="1">
    <location>
        <begin position="199"/>
        <end position="216"/>
    </location>
</feature>
<evidence type="ECO:0000256" key="1">
    <source>
        <dbReference type="SAM" id="Phobius"/>
    </source>
</evidence>
<keyword evidence="3" id="KW-1185">Reference proteome</keyword>
<feature type="transmembrane region" description="Helical" evidence="1">
    <location>
        <begin position="61"/>
        <end position="79"/>
    </location>
</feature>
<dbReference type="Proteomes" id="UP000202440">
    <property type="component" value="Chromosome"/>
</dbReference>
<sequence length="225" mass="26158">MSTSNVTLAQKLCLAAFILPLTTLIVCLLLLWYISPTDACIPWLAHCVGVWQIGIPDPISFVFRAGMFATVVVWWCWWYSMKAWLLFTSPTLPMWSVRHCLFIAGLACMGLAIAIALLRPDAQNIPWQFQSSAAAVFWIAMSLAQSRTMHWLKRQQSQPWLNCAQLLWPQRLVNMQWLLLGAYLVLSVAQLEWQKTLEWWLLLVMSAFWLSFWPQWRHFRLVMAE</sequence>
<dbReference type="EMBL" id="CP022530">
    <property type="protein sequence ID" value="ASP37449.1"/>
    <property type="molecule type" value="Genomic_DNA"/>
</dbReference>
<evidence type="ECO:0000313" key="2">
    <source>
        <dbReference type="EMBL" id="ASP37449.1"/>
    </source>
</evidence>
<name>A0A222FFB8_9GAMM</name>
<dbReference type="KEGG" id="bsan:CHH28_01585"/>
<keyword evidence="1" id="KW-0812">Transmembrane</keyword>
<feature type="transmembrane region" description="Helical" evidence="1">
    <location>
        <begin position="12"/>
        <end position="34"/>
    </location>
</feature>